<dbReference type="PANTHER" id="PTHR13677">
    <property type="entry name" value="LD41638P"/>
    <property type="match status" value="1"/>
</dbReference>
<evidence type="ECO:0000256" key="1">
    <source>
        <dbReference type="ARBA" id="ARBA00007159"/>
    </source>
</evidence>
<reference evidence="4" key="2">
    <citation type="submission" date="2025-09" db="UniProtKB">
        <authorList>
            <consortium name="Ensembl"/>
        </authorList>
    </citation>
    <scope>IDENTIFICATION</scope>
</reference>
<evidence type="ECO:0000256" key="2">
    <source>
        <dbReference type="SAM" id="MobiDB-lite"/>
    </source>
</evidence>
<reference evidence="4" key="1">
    <citation type="submission" date="2025-08" db="UniProtKB">
        <authorList>
            <consortium name="Ensembl"/>
        </authorList>
    </citation>
    <scope>IDENTIFICATION</scope>
</reference>
<feature type="compositionally biased region" description="Polar residues" evidence="2">
    <location>
        <begin position="1"/>
        <end position="18"/>
    </location>
</feature>
<dbReference type="InterPro" id="IPR024224">
    <property type="entry name" value="DENND6"/>
</dbReference>
<evidence type="ECO:0000313" key="4">
    <source>
        <dbReference type="Ensembl" id="ENSHCOP00000005365.1"/>
    </source>
</evidence>
<sequence length="370" mass="41386">RTSENSNAARSTYSASDQTLERGPICLQEARVSGPPRPSADPEVERRRPWARFSSWLECACVVTFDLELGQAIEVRAVSLKSSLCYLSFPDSYSGCIGDTQFSFRMRQSVGRRHSRPRNDRYNKDAPAALEASHFYGYVYFRQVKDPSVKRGYFQKSLVLLSRLPFIQLFHSVLRIVAPDFFHKSQPCLCKQMDQWPFLAAGLTLNLPLLGAVLQAALPIGTRGDAAPGPTLLPSVHEPDLFRSCFRSVLIHLQLLWELALLGEPVVVMAPSPAASSETVWALVSCIAPLKFCCDFRPYFTVHDGEFREYTTRTQAPPNVILGVTNPFFIKTFHNWPHVLRLGENATMSGDGARRSRPVPSRPRSSSAPL</sequence>
<organism evidence="4 5">
    <name type="scientific">Hippocampus comes</name>
    <name type="common">Tiger tail seahorse</name>
    <dbReference type="NCBI Taxonomy" id="109280"/>
    <lineage>
        <taxon>Eukaryota</taxon>
        <taxon>Metazoa</taxon>
        <taxon>Chordata</taxon>
        <taxon>Craniata</taxon>
        <taxon>Vertebrata</taxon>
        <taxon>Euteleostomi</taxon>
        <taxon>Actinopterygii</taxon>
        <taxon>Neopterygii</taxon>
        <taxon>Teleostei</taxon>
        <taxon>Neoteleostei</taxon>
        <taxon>Acanthomorphata</taxon>
        <taxon>Syngnathiaria</taxon>
        <taxon>Syngnathiformes</taxon>
        <taxon>Syngnathoidei</taxon>
        <taxon>Syngnathidae</taxon>
        <taxon>Hippocampus</taxon>
    </lineage>
</organism>
<protein>
    <submittedName>
        <fullName evidence="4">DENN/MADD domain containing 6B</fullName>
    </submittedName>
</protein>
<evidence type="ECO:0000259" key="3">
    <source>
        <dbReference type="PROSITE" id="PS50211"/>
    </source>
</evidence>
<proteinExistence type="inferred from homology"/>
<feature type="domain" description="UDENN" evidence="3">
    <location>
        <begin position="58"/>
        <end position="370"/>
    </location>
</feature>
<dbReference type="PROSITE" id="PS50211">
    <property type="entry name" value="DENN"/>
    <property type="match status" value="1"/>
</dbReference>
<dbReference type="InterPro" id="IPR037516">
    <property type="entry name" value="Tripartite_DENN"/>
</dbReference>
<keyword evidence="5" id="KW-1185">Reference proteome</keyword>
<dbReference type="Ensembl" id="ENSHCOT00000005503.1">
    <property type="protein sequence ID" value="ENSHCOP00000005365.1"/>
    <property type="gene ID" value="ENSHCOG00000007064.1"/>
</dbReference>
<feature type="compositionally biased region" description="Low complexity" evidence="2">
    <location>
        <begin position="358"/>
        <end position="370"/>
    </location>
</feature>
<dbReference type="GeneTree" id="ENSGT00390000005529"/>
<dbReference type="GO" id="GO:0005085">
    <property type="term" value="F:guanyl-nucleotide exchange factor activity"/>
    <property type="evidence" value="ECO:0007669"/>
    <property type="project" value="InterPro"/>
</dbReference>
<dbReference type="AlphaFoldDB" id="A0A3Q2XL50"/>
<dbReference type="GO" id="GO:0055037">
    <property type="term" value="C:recycling endosome"/>
    <property type="evidence" value="ECO:0007669"/>
    <property type="project" value="TreeGrafter"/>
</dbReference>
<feature type="region of interest" description="Disordered" evidence="2">
    <location>
        <begin position="1"/>
        <end position="45"/>
    </location>
</feature>
<dbReference type="PANTHER" id="PTHR13677:SF2">
    <property type="entry name" value="PROTEIN DENND6B"/>
    <property type="match status" value="1"/>
</dbReference>
<feature type="region of interest" description="Disordered" evidence="2">
    <location>
        <begin position="347"/>
        <end position="370"/>
    </location>
</feature>
<dbReference type="Proteomes" id="UP000264820">
    <property type="component" value="Unplaced"/>
</dbReference>
<accession>A0A3Q2XL50</accession>
<name>A0A3Q2XL50_HIPCM</name>
<evidence type="ECO:0000313" key="5">
    <source>
        <dbReference type="Proteomes" id="UP000264820"/>
    </source>
</evidence>
<comment type="similarity">
    <text evidence="1">Belongs to the DENND6 family.</text>
</comment>